<keyword evidence="1" id="KW-1133">Transmembrane helix</keyword>
<name>A0A835YSV2_9STRA</name>
<proteinExistence type="predicted"/>
<gene>
    <name evidence="2" type="ORF">JKP88DRAFT_349390</name>
</gene>
<evidence type="ECO:0000313" key="2">
    <source>
        <dbReference type="EMBL" id="KAG5180810.1"/>
    </source>
</evidence>
<keyword evidence="1" id="KW-0472">Membrane</keyword>
<reference evidence="2" key="1">
    <citation type="submission" date="2021-02" db="EMBL/GenBank/DDBJ databases">
        <title>First Annotated Genome of the Yellow-green Alga Tribonema minus.</title>
        <authorList>
            <person name="Mahan K.M."/>
        </authorList>
    </citation>
    <scope>NUCLEOTIDE SEQUENCE</scope>
    <source>
        <strain evidence="2">UTEX B ZZ1240</strain>
    </source>
</reference>
<dbReference type="SUPFAM" id="SSF50985">
    <property type="entry name" value="RCC1/BLIP-II"/>
    <property type="match status" value="1"/>
</dbReference>
<keyword evidence="1" id="KW-0812">Transmembrane</keyword>
<organism evidence="2 3">
    <name type="scientific">Tribonema minus</name>
    <dbReference type="NCBI Taxonomy" id="303371"/>
    <lineage>
        <taxon>Eukaryota</taxon>
        <taxon>Sar</taxon>
        <taxon>Stramenopiles</taxon>
        <taxon>Ochrophyta</taxon>
        <taxon>PX clade</taxon>
        <taxon>Xanthophyceae</taxon>
        <taxon>Tribonematales</taxon>
        <taxon>Tribonemataceae</taxon>
        <taxon>Tribonema</taxon>
    </lineage>
</organism>
<comment type="caution">
    <text evidence="2">The sequence shown here is derived from an EMBL/GenBank/DDBJ whole genome shotgun (WGS) entry which is preliminary data.</text>
</comment>
<evidence type="ECO:0000256" key="1">
    <source>
        <dbReference type="SAM" id="Phobius"/>
    </source>
</evidence>
<dbReference type="EMBL" id="JAFCMP010000357">
    <property type="protein sequence ID" value="KAG5180810.1"/>
    <property type="molecule type" value="Genomic_DNA"/>
</dbReference>
<feature type="transmembrane region" description="Helical" evidence="1">
    <location>
        <begin position="120"/>
        <end position="138"/>
    </location>
</feature>
<protein>
    <submittedName>
        <fullName evidence="2">Uncharacterized protein</fullName>
    </submittedName>
</protein>
<feature type="transmembrane region" description="Helical" evidence="1">
    <location>
        <begin position="144"/>
        <end position="166"/>
    </location>
</feature>
<dbReference type="AlphaFoldDB" id="A0A835YSV2"/>
<evidence type="ECO:0000313" key="3">
    <source>
        <dbReference type="Proteomes" id="UP000664859"/>
    </source>
</evidence>
<sequence length="360" mass="38084">MGVFGSADNINDDASDTPAPVDLVVDTVEQRCTASAVVTPGTYHTCTLLSGGQVARFGLSDDAQLGQGNTGQLRDDPSEFGASVSIVNLSAGGVQQLGELVRLAADVGNLSIVALGTERAAKAVVLVLAAAVAAAAVAPSVVAAAAVAAAGGAVAVVAVLVVLVVLGDQGGLVVLAALEEALAVPAVPAAPAAPTAQVAWAAAAALVDDAGDALRPCSDAWSVTGAHGAVHRWRNGAGHAHGVSRTVCWAHHWTNGDVNVGRNGSIDGSGYTFWHGGTDGSVNAGRDGSFDDSGYTYWHGSRVSCAFRWAHRRPDPCADRWRYCWRYRWHHRYCYRWRDRCRDPWRDRWRDCWRDRWRHC</sequence>
<keyword evidence="3" id="KW-1185">Reference proteome</keyword>
<dbReference type="InterPro" id="IPR009091">
    <property type="entry name" value="RCC1/BLIP-II"/>
</dbReference>
<accession>A0A835YSV2</accession>
<dbReference type="Proteomes" id="UP000664859">
    <property type="component" value="Unassembled WGS sequence"/>
</dbReference>